<name>A0ABY7AMA2_9ALTE</name>
<dbReference type="NCBIfam" id="NF038125">
    <property type="entry name" value="PEP_CTERM_THxN"/>
    <property type="match status" value="1"/>
</dbReference>
<gene>
    <name evidence="4" type="ORF">OLW01_02390</name>
</gene>
<dbReference type="EMBL" id="CP109965">
    <property type="protein sequence ID" value="WAJ70683.1"/>
    <property type="molecule type" value="Genomic_DNA"/>
</dbReference>
<evidence type="ECO:0000256" key="1">
    <source>
        <dbReference type="SAM" id="Phobius"/>
    </source>
</evidence>
<feature type="chain" id="PRO_5045543848" evidence="2">
    <location>
        <begin position="22"/>
        <end position="314"/>
    </location>
</feature>
<keyword evidence="2" id="KW-0732">Signal</keyword>
<evidence type="ECO:0000259" key="3">
    <source>
        <dbReference type="Pfam" id="PF07589"/>
    </source>
</evidence>
<organism evidence="4 5">
    <name type="scientific">Catenovulum adriaticum</name>
    <dbReference type="NCBI Taxonomy" id="2984846"/>
    <lineage>
        <taxon>Bacteria</taxon>
        <taxon>Pseudomonadati</taxon>
        <taxon>Pseudomonadota</taxon>
        <taxon>Gammaproteobacteria</taxon>
        <taxon>Alteromonadales</taxon>
        <taxon>Alteromonadaceae</taxon>
        <taxon>Catenovulum</taxon>
    </lineage>
</organism>
<keyword evidence="1" id="KW-0812">Transmembrane</keyword>
<sequence length="314" mass="33379">MKNTILAVSGALALLSGVANAAIITTWDYNNQAGFTNDVTPGSVNKTGFQAQDVLDQDTYKKLSWGDSIDNLPVSSLVVDSPKSGSLTTVALEDTLQDSDFVEGTHMTHNNYRIGGPSSNYLQSATLLDGLRLTATGWDAGTAFPSLPGNSIQIGLGFDFIETPNRPDSGICVDGNVAGTDFDNVDPNEGAGCDDYFILQPNPDLVFTIDPLKEIVEFKIVVDLLNYGFPPALAASLDLNTVYEVTTRLTGLTIVDDFCGNQATPCVGFATKELEENTLLAEFAVQAVPEPASIAIFGLGLFGLSIVARKKRQA</sequence>
<feature type="signal peptide" evidence="2">
    <location>
        <begin position="1"/>
        <end position="21"/>
    </location>
</feature>
<evidence type="ECO:0000256" key="2">
    <source>
        <dbReference type="SAM" id="SignalP"/>
    </source>
</evidence>
<evidence type="ECO:0000313" key="5">
    <source>
        <dbReference type="Proteomes" id="UP001163726"/>
    </source>
</evidence>
<dbReference type="RefSeq" id="WP_268075032.1">
    <property type="nucleotide sequence ID" value="NZ_CP109965.1"/>
</dbReference>
<dbReference type="InterPro" id="IPR013424">
    <property type="entry name" value="Ice-binding_C"/>
</dbReference>
<protein>
    <submittedName>
        <fullName evidence="4">PEP-CTERM sorting domain-containing protein</fullName>
    </submittedName>
</protein>
<keyword evidence="1" id="KW-1133">Transmembrane helix</keyword>
<feature type="transmembrane region" description="Helical" evidence="1">
    <location>
        <begin position="291"/>
        <end position="308"/>
    </location>
</feature>
<reference evidence="4" key="1">
    <citation type="submission" date="2022-10" db="EMBL/GenBank/DDBJ databases">
        <title>Catenovulum adriacola sp. nov. isolated in the Harbour of Susak.</title>
        <authorList>
            <person name="Schoch T."/>
            <person name="Reich S.J."/>
            <person name="Stoeferle S."/>
            <person name="Flaiz M."/>
            <person name="Kazda M."/>
            <person name="Riedel C.U."/>
            <person name="Duerre P."/>
        </authorList>
    </citation>
    <scope>NUCLEOTIDE SEQUENCE</scope>
    <source>
        <strain evidence="4">TS8</strain>
    </source>
</reference>
<proteinExistence type="predicted"/>
<dbReference type="Proteomes" id="UP001163726">
    <property type="component" value="Chromosome"/>
</dbReference>
<dbReference type="NCBIfam" id="TIGR02595">
    <property type="entry name" value="PEP_CTERM"/>
    <property type="match status" value="1"/>
</dbReference>
<evidence type="ECO:0000313" key="4">
    <source>
        <dbReference type="EMBL" id="WAJ70683.1"/>
    </source>
</evidence>
<accession>A0ABY7AMA2</accession>
<keyword evidence="5" id="KW-1185">Reference proteome</keyword>
<keyword evidence="1" id="KW-0472">Membrane</keyword>
<dbReference type="Pfam" id="PF07589">
    <property type="entry name" value="PEP-CTERM"/>
    <property type="match status" value="1"/>
</dbReference>
<feature type="domain" description="Ice-binding protein C-terminal" evidence="3">
    <location>
        <begin position="287"/>
        <end position="310"/>
    </location>
</feature>